<sequence>MSTPKAVMAVVALLLLLVSLSARANTTNSSEREWEWEWEWEKIQELHRQVLADWKAGRGKNKRSEVETRRVFAEWKAVHGKKYTSAREEERRYAAFKDFLRQIDLHEAAFGANSVFTINGPFSDLTDEESRALTESYLFDPYQESEDQDVISCYR</sequence>
<evidence type="ECO:0000256" key="1">
    <source>
        <dbReference type="SAM" id="SignalP"/>
    </source>
</evidence>
<feature type="chain" id="PRO_5041898732" description="Cathepsin propeptide inhibitor domain-containing protein" evidence="1">
    <location>
        <begin position="25"/>
        <end position="155"/>
    </location>
</feature>
<keyword evidence="4" id="KW-1185">Reference proteome</keyword>
<feature type="signal peptide" evidence="1">
    <location>
        <begin position="1"/>
        <end position="24"/>
    </location>
</feature>
<reference evidence="3" key="1">
    <citation type="submission" date="2023-07" db="EMBL/GenBank/DDBJ databases">
        <title>A chromosome-level genome assembly of Lolium multiflorum.</title>
        <authorList>
            <person name="Chen Y."/>
            <person name="Copetti D."/>
            <person name="Kolliker R."/>
            <person name="Studer B."/>
        </authorList>
    </citation>
    <scope>NUCLEOTIDE SEQUENCE</scope>
    <source>
        <strain evidence="3">02402/16</strain>
        <tissue evidence="3">Leaf</tissue>
    </source>
</reference>
<keyword evidence="1" id="KW-0732">Signal</keyword>
<dbReference type="Proteomes" id="UP001231189">
    <property type="component" value="Unassembled WGS sequence"/>
</dbReference>
<name>A0AAD8RMM9_LOLMU</name>
<dbReference type="EMBL" id="JAUUTY010000005">
    <property type="protein sequence ID" value="KAK1627833.1"/>
    <property type="molecule type" value="Genomic_DNA"/>
</dbReference>
<evidence type="ECO:0000259" key="2">
    <source>
        <dbReference type="SMART" id="SM00848"/>
    </source>
</evidence>
<organism evidence="3 4">
    <name type="scientific">Lolium multiflorum</name>
    <name type="common">Italian ryegrass</name>
    <name type="synonym">Lolium perenne subsp. multiflorum</name>
    <dbReference type="NCBI Taxonomy" id="4521"/>
    <lineage>
        <taxon>Eukaryota</taxon>
        <taxon>Viridiplantae</taxon>
        <taxon>Streptophyta</taxon>
        <taxon>Embryophyta</taxon>
        <taxon>Tracheophyta</taxon>
        <taxon>Spermatophyta</taxon>
        <taxon>Magnoliopsida</taxon>
        <taxon>Liliopsida</taxon>
        <taxon>Poales</taxon>
        <taxon>Poaceae</taxon>
        <taxon>BOP clade</taxon>
        <taxon>Pooideae</taxon>
        <taxon>Poodae</taxon>
        <taxon>Poeae</taxon>
        <taxon>Poeae Chloroplast Group 2 (Poeae type)</taxon>
        <taxon>Loliodinae</taxon>
        <taxon>Loliinae</taxon>
        <taxon>Lolium</taxon>
    </lineage>
</organism>
<feature type="domain" description="Cathepsin propeptide inhibitor" evidence="2">
    <location>
        <begin position="72"/>
        <end position="130"/>
    </location>
</feature>
<dbReference type="SMART" id="SM00848">
    <property type="entry name" value="Inhibitor_I29"/>
    <property type="match status" value="1"/>
</dbReference>
<dbReference type="InterPro" id="IPR013201">
    <property type="entry name" value="Prot_inhib_I29"/>
</dbReference>
<dbReference type="Pfam" id="PF08246">
    <property type="entry name" value="Inhibitor_I29"/>
    <property type="match status" value="1"/>
</dbReference>
<proteinExistence type="predicted"/>
<protein>
    <recommendedName>
        <fullName evidence="2">Cathepsin propeptide inhibitor domain-containing protein</fullName>
    </recommendedName>
</protein>
<dbReference type="SUPFAM" id="SSF54001">
    <property type="entry name" value="Cysteine proteinases"/>
    <property type="match status" value="1"/>
</dbReference>
<dbReference type="InterPro" id="IPR038765">
    <property type="entry name" value="Papain-like_cys_pep_sf"/>
</dbReference>
<gene>
    <name evidence="3" type="ORF">QYE76_002148</name>
</gene>
<evidence type="ECO:0000313" key="3">
    <source>
        <dbReference type="EMBL" id="KAK1627833.1"/>
    </source>
</evidence>
<dbReference type="Gene3D" id="1.10.287.2250">
    <property type="match status" value="1"/>
</dbReference>
<accession>A0AAD8RMM9</accession>
<comment type="caution">
    <text evidence="3">The sequence shown here is derived from an EMBL/GenBank/DDBJ whole genome shotgun (WGS) entry which is preliminary data.</text>
</comment>
<dbReference type="AlphaFoldDB" id="A0AAD8RMM9"/>
<evidence type="ECO:0000313" key="4">
    <source>
        <dbReference type="Proteomes" id="UP001231189"/>
    </source>
</evidence>